<evidence type="ECO:0000313" key="6">
    <source>
        <dbReference type="Proteomes" id="UP000053825"/>
    </source>
</evidence>
<proteinExistence type="inferred from homology"/>
<keyword evidence="4" id="KW-0496">Mitochondrion</keyword>
<dbReference type="OrthoDB" id="24670at2759"/>
<evidence type="ECO:0000256" key="4">
    <source>
        <dbReference type="ARBA" id="ARBA00023128"/>
    </source>
</evidence>
<dbReference type="AlphaFoldDB" id="A0A0L7QKU5"/>
<evidence type="ECO:0000256" key="2">
    <source>
        <dbReference type="ARBA" id="ARBA00009116"/>
    </source>
</evidence>
<gene>
    <name evidence="5" type="ORF">WH47_11290</name>
</gene>
<dbReference type="GO" id="GO:0033615">
    <property type="term" value="P:mitochondrial proton-transporting ATP synthase complex assembly"/>
    <property type="evidence" value="ECO:0007669"/>
    <property type="project" value="TreeGrafter"/>
</dbReference>
<dbReference type="EMBL" id="KQ414940">
    <property type="protein sequence ID" value="KOC59214.1"/>
    <property type="molecule type" value="Genomic_DNA"/>
</dbReference>
<evidence type="ECO:0000313" key="5">
    <source>
        <dbReference type="EMBL" id="KOC59214.1"/>
    </source>
</evidence>
<dbReference type="PANTHER" id="PTHR13126:SF0">
    <property type="entry name" value="ATP SYNTHASE MITOCHONDRIAL F1 COMPLEX ASSEMBLY FACTOR 1"/>
    <property type="match status" value="1"/>
</dbReference>
<accession>A0A0L7QKU5</accession>
<dbReference type="GO" id="GO:0005739">
    <property type="term" value="C:mitochondrion"/>
    <property type="evidence" value="ECO:0007669"/>
    <property type="project" value="UniProtKB-SubCell"/>
</dbReference>
<dbReference type="STRING" id="597456.A0A0L7QKU5"/>
<dbReference type="InterPro" id="IPR010591">
    <property type="entry name" value="ATP11"/>
</dbReference>
<comment type="similarity">
    <text evidence="2">Belongs to the ATP11 family.</text>
</comment>
<name>A0A0L7QKU5_9HYME</name>
<sequence>MTTRTKLEKVLQNLEKNPFYDKYASKIAKLQQTSPEEFLDRVENQEKKFQKKTAKQDEELKYFDSQAKPQLDQDKQPQQAQLNSIMKVDMIQDKTKDEIINIWKDYHKDKDYICGILAPEQFDRMFERGKRYPTFLLPLPRKHGYEFIVSQFYGLEIHMTPLLWYQAHKENAPECLTITHYTELKDDKGIILMRGEFDKKCINVQEAQCLVNELQLYYSTDNPKRLQLLENFSDQPDKFKHMDLIAQLETIQLELKNN</sequence>
<comment type="subcellular location">
    <subcellularLocation>
        <location evidence="1">Mitochondrion</location>
    </subcellularLocation>
</comment>
<evidence type="ECO:0000256" key="1">
    <source>
        <dbReference type="ARBA" id="ARBA00004173"/>
    </source>
</evidence>
<dbReference type="PANTHER" id="PTHR13126">
    <property type="entry name" value="CHAPERONE ATP11"/>
    <property type="match status" value="1"/>
</dbReference>
<evidence type="ECO:0000256" key="3">
    <source>
        <dbReference type="ARBA" id="ARBA00022946"/>
    </source>
</evidence>
<organism evidence="5 6">
    <name type="scientific">Habropoda laboriosa</name>
    <dbReference type="NCBI Taxonomy" id="597456"/>
    <lineage>
        <taxon>Eukaryota</taxon>
        <taxon>Metazoa</taxon>
        <taxon>Ecdysozoa</taxon>
        <taxon>Arthropoda</taxon>
        <taxon>Hexapoda</taxon>
        <taxon>Insecta</taxon>
        <taxon>Pterygota</taxon>
        <taxon>Neoptera</taxon>
        <taxon>Endopterygota</taxon>
        <taxon>Hymenoptera</taxon>
        <taxon>Apocrita</taxon>
        <taxon>Aculeata</taxon>
        <taxon>Apoidea</taxon>
        <taxon>Anthophila</taxon>
        <taxon>Apidae</taxon>
        <taxon>Habropoda</taxon>
    </lineage>
</organism>
<reference evidence="5 6" key="1">
    <citation type="submission" date="2015-07" db="EMBL/GenBank/DDBJ databases">
        <title>The genome of Habropoda laboriosa.</title>
        <authorList>
            <person name="Pan H."/>
            <person name="Kapheim K."/>
        </authorList>
    </citation>
    <scope>NUCLEOTIDE SEQUENCE [LARGE SCALE GENOMIC DNA]</scope>
    <source>
        <strain evidence="5">0110345459</strain>
    </source>
</reference>
<keyword evidence="6" id="KW-1185">Reference proteome</keyword>
<dbReference type="Proteomes" id="UP000053825">
    <property type="component" value="Unassembled WGS sequence"/>
</dbReference>
<keyword evidence="3" id="KW-0809">Transit peptide</keyword>
<dbReference type="Pfam" id="PF06644">
    <property type="entry name" value="ATP11"/>
    <property type="match status" value="1"/>
</dbReference>
<protein>
    <submittedName>
        <fullName evidence="5">ATP synthase mitochondrial F1 complex assembly factor 1</fullName>
    </submittedName>
</protein>